<dbReference type="EMBL" id="JADGJQ010000111">
    <property type="protein sequence ID" value="KAJ3169082.1"/>
    <property type="molecule type" value="Genomic_DNA"/>
</dbReference>
<dbReference type="Proteomes" id="UP001212152">
    <property type="component" value="Unassembled WGS sequence"/>
</dbReference>
<reference evidence="1" key="1">
    <citation type="submission" date="2020-05" db="EMBL/GenBank/DDBJ databases">
        <title>Phylogenomic resolution of chytrid fungi.</title>
        <authorList>
            <person name="Stajich J.E."/>
            <person name="Amses K."/>
            <person name="Simmons R."/>
            <person name="Seto K."/>
            <person name="Myers J."/>
            <person name="Bonds A."/>
            <person name="Quandt C.A."/>
            <person name="Barry K."/>
            <person name="Liu P."/>
            <person name="Grigoriev I."/>
            <person name="Longcore J.E."/>
            <person name="James T.Y."/>
        </authorList>
    </citation>
    <scope>NUCLEOTIDE SEQUENCE</scope>
    <source>
        <strain evidence="1">JEL0379</strain>
    </source>
</reference>
<evidence type="ECO:0000313" key="1">
    <source>
        <dbReference type="EMBL" id="KAJ3169082.1"/>
    </source>
</evidence>
<comment type="caution">
    <text evidence="1">The sequence shown here is derived from an EMBL/GenBank/DDBJ whole genome shotgun (WGS) entry which is preliminary data.</text>
</comment>
<gene>
    <name evidence="1" type="ORF">HDU87_000867</name>
</gene>
<protein>
    <submittedName>
        <fullName evidence="1">Uncharacterized protein</fullName>
    </submittedName>
</protein>
<proteinExistence type="predicted"/>
<dbReference type="AlphaFoldDB" id="A0AAD5XIH4"/>
<accession>A0AAD5XIH4</accession>
<evidence type="ECO:0000313" key="2">
    <source>
        <dbReference type="Proteomes" id="UP001212152"/>
    </source>
</evidence>
<name>A0AAD5XIH4_9FUNG</name>
<organism evidence="1 2">
    <name type="scientific">Geranomyces variabilis</name>
    <dbReference type="NCBI Taxonomy" id="109894"/>
    <lineage>
        <taxon>Eukaryota</taxon>
        <taxon>Fungi</taxon>
        <taxon>Fungi incertae sedis</taxon>
        <taxon>Chytridiomycota</taxon>
        <taxon>Chytridiomycota incertae sedis</taxon>
        <taxon>Chytridiomycetes</taxon>
        <taxon>Spizellomycetales</taxon>
        <taxon>Powellomycetaceae</taxon>
        <taxon>Geranomyces</taxon>
    </lineage>
</organism>
<sequence>MEVPYVSKSFINRVFERMRDAERTNRPLDRVDKAAQLVHWMSAVTIEIAQYFLGAICNEAEKAMRGEFSRGQVEFVWVAFRLSVVVVMEMKRKGFETDNYAQLMGELQAAAFTNAGSRCPVDVVRGMMANKDGWIFMDYDVQANAFAVSTTLAIDMHNEDLTIENRIVGMRLMWQMFLHGYVMQIEEDLKANLPKPGQKRKAEPSVETLEKNLINRRTSAAKWQRVAALALQAKNSANTAESDKEFEATMALLHQSIEAVPEHYAKPFDVYAACKEREADSEALLKKRKFI</sequence>
<keyword evidence="2" id="KW-1185">Reference proteome</keyword>